<name>A0A2A6FL23_9HYPH</name>
<keyword evidence="2" id="KW-0378">Hydrolase</keyword>
<dbReference type="GO" id="GO:0016787">
    <property type="term" value="F:hydrolase activity"/>
    <property type="evidence" value="ECO:0007669"/>
    <property type="project" value="UniProtKB-KW"/>
</dbReference>
<dbReference type="RefSeq" id="WP_097572145.1">
    <property type="nucleotide sequence ID" value="NZ_NWQG01000020.1"/>
</dbReference>
<protein>
    <submittedName>
        <fullName evidence="2">6-aminohexanoate hydrolase</fullName>
    </submittedName>
</protein>
<dbReference type="PANTHER" id="PTHR43283:SF7">
    <property type="entry name" value="BETA-LACTAMASE-RELATED DOMAIN-CONTAINING PROTEIN"/>
    <property type="match status" value="1"/>
</dbReference>
<reference evidence="2 3" key="1">
    <citation type="submission" date="2017-09" db="EMBL/GenBank/DDBJ databases">
        <title>Mesorhizobum sanjuanii sp. nov. isolated from nodules of Lotus tenuis in saline-alkaline lowlands of Flooding Pampa.</title>
        <authorList>
            <person name="Sannazzaro A.I."/>
            <person name="Torres Tejerizo G.A."/>
            <person name="Fontana F."/>
            <person name="Cumpa Velazquez L.M."/>
            <person name="Hansen L."/>
            <person name="Pistorio M."/>
            <person name="Estrella M.J."/>
        </authorList>
    </citation>
    <scope>NUCLEOTIDE SEQUENCE [LARGE SCALE GENOMIC DNA]</scope>
    <source>
        <strain evidence="2 3">BSA136</strain>
    </source>
</reference>
<keyword evidence="3" id="KW-1185">Reference proteome</keyword>
<feature type="domain" description="Beta-lactamase-related" evidence="1">
    <location>
        <begin position="88"/>
        <end position="379"/>
    </location>
</feature>
<dbReference type="SUPFAM" id="SSF56601">
    <property type="entry name" value="beta-lactamase/transpeptidase-like"/>
    <property type="match status" value="1"/>
</dbReference>
<evidence type="ECO:0000313" key="2">
    <source>
        <dbReference type="EMBL" id="PDQ22341.1"/>
    </source>
</evidence>
<dbReference type="EMBL" id="NWQG01000020">
    <property type="protein sequence ID" value="PDQ22341.1"/>
    <property type="molecule type" value="Genomic_DNA"/>
</dbReference>
<dbReference type="Gene3D" id="3.40.710.10">
    <property type="entry name" value="DD-peptidase/beta-lactamase superfamily"/>
    <property type="match status" value="1"/>
</dbReference>
<dbReference type="InterPro" id="IPR012338">
    <property type="entry name" value="Beta-lactam/transpept-like"/>
</dbReference>
<proteinExistence type="predicted"/>
<evidence type="ECO:0000313" key="3">
    <source>
        <dbReference type="Proteomes" id="UP000219182"/>
    </source>
</evidence>
<comment type="caution">
    <text evidence="2">The sequence shown here is derived from an EMBL/GenBank/DDBJ whole genome shotgun (WGS) entry which is preliminary data.</text>
</comment>
<sequence>MTGKTAFETRYGFARDQVLLSNWRESPFSRWSFQNVGELVPSAPVAATAGGGEAPAQDLTGLLGEKVALAGGPESVAAFLKRSNTDGLTIMKGGRIVGDWFAPHMDFGAGHIVFSISKSLTAIVAGILEGEGIFDPDAPVTQYIPEATGSAYGEARVRHVLDMSVSLDFEEAYLDPESAFARYRRATLWNPGGGNESLAAFILTLPRLAEPHGQTFRYRSPNSDLLGILVERASGQRFPELMREKLWWPLGAVSDASVTVDMEGTARAAGGVSVTPRDLARVGEMMRQGGTANGRRVVPEAWVRDTVETGGSSEAWRRGTMAFLFPRGRYRNKWYQTGAETGAFCGIGIHGQWLYVDPKAEVVIAKMSSQPLPVDDPLDLDMVAFFEALSRMVLL</sequence>
<organism evidence="2 3">
    <name type="scientific">Mesorhizobium sanjuanii</name>
    <dbReference type="NCBI Taxonomy" id="2037900"/>
    <lineage>
        <taxon>Bacteria</taxon>
        <taxon>Pseudomonadati</taxon>
        <taxon>Pseudomonadota</taxon>
        <taxon>Alphaproteobacteria</taxon>
        <taxon>Hyphomicrobiales</taxon>
        <taxon>Phyllobacteriaceae</taxon>
        <taxon>Mesorhizobium</taxon>
    </lineage>
</organism>
<evidence type="ECO:0000259" key="1">
    <source>
        <dbReference type="Pfam" id="PF00144"/>
    </source>
</evidence>
<dbReference type="AlphaFoldDB" id="A0A2A6FL23"/>
<dbReference type="InterPro" id="IPR050789">
    <property type="entry name" value="Diverse_Enzym_Activities"/>
</dbReference>
<dbReference type="PANTHER" id="PTHR43283">
    <property type="entry name" value="BETA-LACTAMASE-RELATED"/>
    <property type="match status" value="1"/>
</dbReference>
<dbReference type="Proteomes" id="UP000219182">
    <property type="component" value="Unassembled WGS sequence"/>
</dbReference>
<dbReference type="InterPro" id="IPR001466">
    <property type="entry name" value="Beta-lactam-related"/>
</dbReference>
<accession>A0A2A6FL23</accession>
<dbReference type="Pfam" id="PF00144">
    <property type="entry name" value="Beta-lactamase"/>
    <property type="match status" value="1"/>
</dbReference>
<gene>
    <name evidence="2" type="ORF">CN311_04245</name>
</gene>